<feature type="binding site" evidence="3">
    <location>
        <position position="179"/>
    </location>
    <ligand>
        <name>Mn(2+)</name>
        <dbReference type="ChEBI" id="CHEBI:29035"/>
        <label>1</label>
    </ligand>
</feature>
<dbReference type="GO" id="GO:0008783">
    <property type="term" value="F:agmatinase activity"/>
    <property type="evidence" value="ECO:0007669"/>
    <property type="project" value="TreeGrafter"/>
</dbReference>
<dbReference type="Proteomes" id="UP000321168">
    <property type="component" value="Unassembled WGS sequence"/>
</dbReference>
<dbReference type="PRINTS" id="PR00116">
    <property type="entry name" value="ARGINASE"/>
</dbReference>
<dbReference type="InterPro" id="IPR023696">
    <property type="entry name" value="Ureohydrolase_dom_sf"/>
</dbReference>
<evidence type="ECO:0000313" key="5">
    <source>
        <dbReference type="EMBL" id="TXC76243.1"/>
    </source>
</evidence>
<dbReference type="GO" id="GO:0046872">
    <property type="term" value="F:metal ion binding"/>
    <property type="evidence" value="ECO:0007669"/>
    <property type="project" value="UniProtKB-KW"/>
</dbReference>
<evidence type="ECO:0000256" key="3">
    <source>
        <dbReference type="PIRSR" id="PIRSR036979-1"/>
    </source>
</evidence>
<gene>
    <name evidence="5" type="ORF">FRX97_10880</name>
</gene>
<sequence>MNNSFDINGVGIPNGQYFGFPFSLDEADLVYLSIPWDATTSYGKGTSHGPEAILEASTQLDFFDPCVPKAWNYKRATIPVDQDIAVKNAEARKWAKMVSDSHCGETPLDADVVEKLTGKVNSACTELNNYVYQEAKRWLNKNKWIGLVGGDHGAPLGLMKAVAEVYPGVGILQIDAHADLRNSYEGFTYSHASIMYNALQLKGIANLTQVGIRDLSPQEAARIDEDGRIRTFFDWDLSEQQYQGKLWSRICEEISRSLPENVYISFDIDGLAPYLSPDTGTPVPGGLTFNQVLYLLYYIVESGKKIVGFDLCEVAPEENGEWNANVGARILYRLSNLLFLSQNFG</sequence>
<evidence type="ECO:0000256" key="4">
    <source>
        <dbReference type="PROSITE-ProRule" id="PRU00742"/>
    </source>
</evidence>
<dbReference type="GO" id="GO:0033389">
    <property type="term" value="P:putrescine biosynthetic process from arginine, via agmatine"/>
    <property type="evidence" value="ECO:0007669"/>
    <property type="project" value="TreeGrafter"/>
</dbReference>
<organism evidence="5 6">
    <name type="scientific">Luteibaculum oceani</name>
    <dbReference type="NCBI Taxonomy" id="1294296"/>
    <lineage>
        <taxon>Bacteria</taxon>
        <taxon>Pseudomonadati</taxon>
        <taxon>Bacteroidota</taxon>
        <taxon>Flavobacteriia</taxon>
        <taxon>Flavobacteriales</taxon>
        <taxon>Luteibaculaceae</taxon>
        <taxon>Luteibaculum</taxon>
    </lineage>
</organism>
<dbReference type="RefSeq" id="WP_147015245.1">
    <property type="nucleotide sequence ID" value="NZ_VORB01000010.1"/>
</dbReference>
<feature type="binding site" evidence="3">
    <location>
        <position position="267"/>
    </location>
    <ligand>
        <name>Mn(2+)</name>
        <dbReference type="ChEBI" id="CHEBI:29035"/>
        <label>1</label>
    </ligand>
</feature>
<dbReference type="Pfam" id="PF00491">
    <property type="entry name" value="Arginase"/>
    <property type="match status" value="1"/>
</dbReference>
<dbReference type="PANTHER" id="PTHR11358">
    <property type="entry name" value="ARGINASE/AGMATINASE"/>
    <property type="match status" value="1"/>
</dbReference>
<dbReference type="CDD" id="cd11593">
    <property type="entry name" value="Agmatinase-like_2"/>
    <property type="match status" value="1"/>
</dbReference>
<dbReference type="PANTHER" id="PTHR11358:SF26">
    <property type="entry name" value="GUANIDINO ACID HYDROLASE, MITOCHONDRIAL"/>
    <property type="match status" value="1"/>
</dbReference>
<proteinExistence type="inferred from homology"/>
<feature type="binding site" evidence="3">
    <location>
        <position position="177"/>
    </location>
    <ligand>
        <name>Mn(2+)</name>
        <dbReference type="ChEBI" id="CHEBI:29035"/>
        <label>1</label>
    </ligand>
</feature>
<reference evidence="5 6" key="1">
    <citation type="submission" date="2019-08" db="EMBL/GenBank/DDBJ databases">
        <title>Genome of Luteibaculum oceani JCM 18817.</title>
        <authorList>
            <person name="Bowman J.P."/>
        </authorList>
    </citation>
    <scope>NUCLEOTIDE SEQUENCE [LARGE SCALE GENOMIC DNA]</scope>
    <source>
        <strain evidence="5 6">JCM 18817</strain>
    </source>
</reference>
<dbReference type="Gene3D" id="3.40.800.10">
    <property type="entry name" value="Ureohydrolase domain"/>
    <property type="match status" value="1"/>
</dbReference>
<dbReference type="PIRSF" id="PIRSF036979">
    <property type="entry name" value="Arginase"/>
    <property type="match status" value="1"/>
</dbReference>
<comment type="cofactor">
    <cofactor evidence="3">
        <name>Mn(2+)</name>
        <dbReference type="ChEBI" id="CHEBI:29035"/>
    </cofactor>
    <text evidence="3">Binds 2 manganese ions per subunit.</text>
</comment>
<dbReference type="EMBL" id="VORB01000010">
    <property type="protein sequence ID" value="TXC76243.1"/>
    <property type="molecule type" value="Genomic_DNA"/>
</dbReference>
<feature type="binding site" evidence="3">
    <location>
        <position position="152"/>
    </location>
    <ligand>
        <name>Mn(2+)</name>
        <dbReference type="ChEBI" id="CHEBI:29035"/>
        <label>1</label>
    </ligand>
</feature>
<dbReference type="OrthoDB" id="9788689at2"/>
<comment type="similarity">
    <text evidence="4">Belongs to the arginase family.</text>
</comment>
<keyword evidence="2" id="KW-0378">Hydrolase</keyword>
<evidence type="ECO:0000313" key="6">
    <source>
        <dbReference type="Proteomes" id="UP000321168"/>
    </source>
</evidence>
<evidence type="ECO:0000256" key="2">
    <source>
        <dbReference type="ARBA" id="ARBA00022801"/>
    </source>
</evidence>
<feature type="binding site" evidence="3">
    <location>
        <position position="175"/>
    </location>
    <ligand>
        <name>Mn(2+)</name>
        <dbReference type="ChEBI" id="CHEBI:29035"/>
        <label>1</label>
    </ligand>
</feature>
<protein>
    <submittedName>
        <fullName evidence="5">Agmatinase family protein</fullName>
    </submittedName>
</protein>
<dbReference type="AlphaFoldDB" id="A0A5C6USD7"/>
<accession>A0A5C6USD7</accession>
<keyword evidence="1 3" id="KW-0479">Metal-binding</keyword>
<name>A0A5C6USD7_9FLAO</name>
<dbReference type="InterPro" id="IPR006035">
    <property type="entry name" value="Ureohydrolase"/>
</dbReference>
<feature type="binding site" evidence="3">
    <location>
        <position position="269"/>
    </location>
    <ligand>
        <name>Mn(2+)</name>
        <dbReference type="ChEBI" id="CHEBI:29035"/>
        <label>1</label>
    </ligand>
</feature>
<keyword evidence="3" id="KW-0464">Manganese</keyword>
<dbReference type="PROSITE" id="PS51409">
    <property type="entry name" value="ARGINASE_2"/>
    <property type="match status" value="1"/>
</dbReference>
<keyword evidence="6" id="KW-1185">Reference proteome</keyword>
<dbReference type="SUPFAM" id="SSF52768">
    <property type="entry name" value="Arginase/deacetylase"/>
    <property type="match status" value="1"/>
</dbReference>
<comment type="caution">
    <text evidence="5">The sequence shown here is derived from an EMBL/GenBank/DDBJ whole genome shotgun (WGS) entry which is preliminary data.</text>
</comment>
<evidence type="ECO:0000256" key="1">
    <source>
        <dbReference type="ARBA" id="ARBA00022723"/>
    </source>
</evidence>